<dbReference type="STRING" id="1212489.Ldro_2603"/>
<dbReference type="EMBL" id="LNXY01000028">
    <property type="protein sequence ID" value="KTC85431.1"/>
    <property type="molecule type" value="Genomic_DNA"/>
</dbReference>
<organism evidence="1 2">
    <name type="scientific">Legionella drozanskii LLAP-1</name>
    <dbReference type="NCBI Taxonomy" id="1212489"/>
    <lineage>
        <taxon>Bacteria</taxon>
        <taxon>Pseudomonadati</taxon>
        <taxon>Pseudomonadota</taxon>
        <taxon>Gammaproteobacteria</taxon>
        <taxon>Legionellales</taxon>
        <taxon>Legionellaceae</taxon>
        <taxon>Legionella</taxon>
    </lineage>
</organism>
<reference evidence="1 2" key="1">
    <citation type="submission" date="2015-11" db="EMBL/GenBank/DDBJ databases">
        <title>Genomic analysis of 38 Legionella species identifies large and diverse effector repertoires.</title>
        <authorList>
            <person name="Burstein D."/>
            <person name="Amaro F."/>
            <person name="Zusman T."/>
            <person name="Lifshitz Z."/>
            <person name="Cohen O."/>
            <person name="Gilbert J.A."/>
            <person name="Pupko T."/>
            <person name="Shuman H.A."/>
            <person name="Segal G."/>
        </authorList>
    </citation>
    <scope>NUCLEOTIDE SEQUENCE [LARGE SCALE GENOMIC DNA]</scope>
    <source>
        <strain evidence="1 2">ATCC 700990</strain>
    </source>
</reference>
<accession>A0A0W0SPU8</accession>
<protein>
    <submittedName>
        <fullName evidence="1">Uncharacterized protein</fullName>
    </submittedName>
</protein>
<sequence length="74" mass="9224">MFMKFIYSLDKNLKVAEAYLVENIYFDEVSNRIIKTNLNSLQLWLVMLKKHFIHFEYLQPISESFWLIQWELYW</sequence>
<dbReference type="AlphaFoldDB" id="A0A0W0SPU8"/>
<comment type="caution">
    <text evidence="1">The sequence shown here is derived from an EMBL/GenBank/DDBJ whole genome shotgun (WGS) entry which is preliminary data.</text>
</comment>
<proteinExistence type="predicted"/>
<dbReference type="Proteomes" id="UP000054736">
    <property type="component" value="Unassembled WGS sequence"/>
</dbReference>
<name>A0A0W0SPU8_9GAMM</name>
<keyword evidence="2" id="KW-1185">Reference proteome</keyword>
<evidence type="ECO:0000313" key="1">
    <source>
        <dbReference type="EMBL" id="KTC85431.1"/>
    </source>
</evidence>
<gene>
    <name evidence="1" type="ORF">Ldro_2603</name>
</gene>
<evidence type="ECO:0000313" key="2">
    <source>
        <dbReference type="Proteomes" id="UP000054736"/>
    </source>
</evidence>